<feature type="transmembrane region" description="Helical" evidence="6">
    <location>
        <begin position="95"/>
        <end position="114"/>
    </location>
</feature>
<dbReference type="Proteomes" id="UP000605986">
    <property type="component" value="Unassembled WGS sequence"/>
</dbReference>
<feature type="transmembrane region" description="Helical" evidence="6">
    <location>
        <begin position="66"/>
        <end position="83"/>
    </location>
</feature>
<proteinExistence type="predicted"/>
<dbReference type="InterPro" id="IPR020846">
    <property type="entry name" value="MFS_dom"/>
</dbReference>
<keyword evidence="5" id="KW-0325">Glycoprotein</keyword>
<dbReference type="InterPro" id="IPR036259">
    <property type="entry name" value="MFS_trans_sf"/>
</dbReference>
<dbReference type="SUPFAM" id="SSF103473">
    <property type="entry name" value="MFS general substrate transporter"/>
    <property type="match status" value="1"/>
</dbReference>
<evidence type="ECO:0000313" key="9">
    <source>
        <dbReference type="Proteomes" id="UP000605986"/>
    </source>
</evidence>
<dbReference type="EMBL" id="JAADJG010000453">
    <property type="protein sequence ID" value="KAF4446532.1"/>
    <property type="molecule type" value="Genomic_DNA"/>
</dbReference>
<keyword evidence="4 6" id="KW-0472">Membrane</keyword>
<evidence type="ECO:0000259" key="7">
    <source>
        <dbReference type="PROSITE" id="PS50850"/>
    </source>
</evidence>
<dbReference type="Pfam" id="PF07690">
    <property type="entry name" value="MFS_1"/>
    <property type="match status" value="1"/>
</dbReference>
<organism evidence="8 9">
    <name type="scientific">Fusarium austroafricanum</name>
    <dbReference type="NCBI Taxonomy" id="2364996"/>
    <lineage>
        <taxon>Eukaryota</taxon>
        <taxon>Fungi</taxon>
        <taxon>Dikarya</taxon>
        <taxon>Ascomycota</taxon>
        <taxon>Pezizomycotina</taxon>
        <taxon>Sordariomycetes</taxon>
        <taxon>Hypocreomycetidae</taxon>
        <taxon>Hypocreales</taxon>
        <taxon>Nectriaceae</taxon>
        <taxon>Fusarium</taxon>
        <taxon>Fusarium concolor species complex</taxon>
    </lineage>
</organism>
<comment type="subcellular location">
    <subcellularLocation>
        <location evidence="1">Membrane</location>
        <topology evidence="1">Multi-pass membrane protein</topology>
    </subcellularLocation>
</comment>
<evidence type="ECO:0000256" key="2">
    <source>
        <dbReference type="ARBA" id="ARBA00022692"/>
    </source>
</evidence>
<evidence type="ECO:0000256" key="5">
    <source>
        <dbReference type="ARBA" id="ARBA00023180"/>
    </source>
</evidence>
<dbReference type="PANTHER" id="PTHR23501:SF59">
    <property type="entry name" value="MAJOR FACILITATOR SUPERFAMILY (MFS) PROFILE DOMAIN-CONTAINING PROTEIN-RELATED"/>
    <property type="match status" value="1"/>
</dbReference>
<keyword evidence="3 6" id="KW-1133">Transmembrane helix</keyword>
<evidence type="ECO:0000256" key="6">
    <source>
        <dbReference type="SAM" id="Phobius"/>
    </source>
</evidence>
<dbReference type="GO" id="GO:0005886">
    <property type="term" value="C:plasma membrane"/>
    <property type="evidence" value="ECO:0007669"/>
    <property type="project" value="TreeGrafter"/>
</dbReference>
<feature type="transmembrane region" description="Helical" evidence="6">
    <location>
        <begin position="355"/>
        <end position="374"/>
    </location>
</feature>
<feature type="transmembrane region" description="Helical" evidence="6">
    <location>
        <begin position="492"/>
        <end position="510"/>
    </location>
</feature>
<keyword evidence="9" id="KW-1185">Reference proteome</keyword>
<name>A0A8H4KA14_9HYPO</name>
<dbReference type="InterPro" id="IPR011701">
    <property type="entry name" value="MFS"/>
</dbReference>
<keyword evidence="2 6" id="KW-0812">Transmembrane</keyword>
<evidence type="ECO:0000256" key="1">
    <source>
        <dbReference type="ARBA" id="ARBA00004141"/>
    </source>
</evidence>
<feature type="transmembrane region" description="Helical" evidence="6">
    <location>
        <begin position="120"/>
        <end position="141"/>
    </location>
</feature>
<feature type="transmembrane region" description="Helical" evidence="6">
    <location>
        <begin position="422"/>
        <end position="444"/>
    </location>
</feature>
<feature type="transmembrane region" description="Helical" evidence="6">
    <location>
        <begin position="380"/>
        <end position="401"/>
    </location>
</feature>
<dbReference type="OrthoDB" id="2351791at2759"/>
<protein>
    <recommendedName>
        <fullName evidence="7">Major facilitator superfamily (MFS) profile domain-containing protein</fullName>
    </recommendedName>
</protein>
<feature type="domain" description="Major facilitator superfamily (MFS) profile" evidence="7">
    <location>
        <begin position="29"/>
        <end position="515"/>
    </location>
</feature>
<feature type="transmembrane region" description="Helical" evidence="6">
    <location>
        <begin position="219"/>
        <end position="239"/>
    </location>
</feature>
<dbReference type="GO" id="GO:0022857">
    <property type="term" value="F:transmembrane transporter activity"/>
    <property type="evidence" value="ECO:0007669"/>
    <property type="project" value="InterPro"/>
</dbReference>
<sequence length="553" mass="60570">MTEEVEAGLVPVVSHEHEKEPKKWRTFSILVIINAVSLVQAFDATCICVVLPALARELNASFSESLSMGSAFLLATAISQPIFAELSHVVGRRPAYLASLVVFILGTILCGAANSSLMLLAGRVVQGVGSGGPAALSGLILTDMFPIRERSRWVAYQNITWAFGTIAGPLVGGAVVENKDSHWRWIFWCTLPFLGSSLIGAMFLLGYDKDQRNIRFIKNLDWIGILLYMVSSVCLLVPLSWGGSRFPWKSAAVIVPLVISIVAFIGLGLYERIAERPMFRKSMFRYRSTVVQFVNATIHGILMWMVLYYLAVYFLGIRRQSPLMTGVWALPATVTVAPMAAMVGFVAYKTGRYQSFMVGSWSLMVAIFGVMTILDKDTPTAAIVVITLFVGIAMGLLIPVMSIGVQATVAEDDVGHAISMIYVLRTMGQCLGIAIGIAVFSVQLTKELEKTGLDKTQISDAMRMIKVSIEQGGLEQQQEPMMDAVAASLQRLWMTGSILAGLALILCLFARCPRLPEDTDADAQDKEESRPESGFRDTAIGRVWYCYPNMTKT</sequence>
<dbReference type="PROSITE" id="PS50850">
    <property type="entry name" value="MFS"/>
    <property type="match status" value="1"/>
</dbReference>
<feature type="transmembrane region" description="Helical" evidence="6">
    <location>
        <begin position="251"/>
        <end position="270"/>
    </location>
</feature>
<dbReference type="Gene3D" id="1.20.1250.20">
    <property type="entry name" value="MFS general substrate transporter like domains"/>
    <property type="match status" value="2"/>
</dbReference>
<dbReference type="AlphaFoldDB" id="A0A8H4KA14"/>
<evidence type="ECO:0000313" key="8">
    <source>
        <dbReference type="EMBL" id="KAF4446532.1"/>
    </source>
</evidence>
<gene>
    <name evidence="8" type="ORF">F53441_9837</name>
</gene>
<feature type="transmembrane region" description="Helical" evidence="6">
    <location>
        <begin position="29"/>
        <end position="54"/>
    </location>
</feature>
<evidence type="ECO:0000256" key="4">
    <source>
        <dbReference type="ARBA" id="ARBA00023136"/>
    </source>
</evidence>
<reference evidence="8" key="1">
    <citation type="submission" date="2020-01" db="EMBL/GenBank/DDBJ databases">
        <title>Identification and distribution of gene clusters putatively required for synthesis of sphingolipid metabolism inhibitors in phylogenetically diverse species of the filamentous fungus Fusarium.</title>
        <authorList>
            <person name="Kim H.-S."/>
            <person name="Busman M."/>
            <person name="Brown D.W."/>
            <person name="Divon H."/>
            <person name="Uhlig S."/>
            <person name="Proctor R.H."/>
        </authorList>
    </citation>
    <scope>NUCLEOTIDE SEQUENCE</scope>
    <source>
        <strain evidence="8">NRRL 53441</strain>
    </source>
</reference>
<feature type="transmembrane region" description="Helical" evidence="6">
    <location>
        <begin position="327"/>
        <end position="348"/>
    </location>
</feature>
<comment type="caution">
    <text evidence="8">The sequence shown here is derived from an EMBL/GenBank/DDBJ whole genome shotgun (WGS) entry which is preliminary data.</text>
</comment>
<accession>A0A8H4KA14</accession>
<feature type="transmembrane region" description="Helical" evidence="6">
    <location>
        <begin position="290"/>
        <end position="315"/>
    </location>
</feature>
<dbReference type="PANTHER" id="PTHR23501">
    <property type="entry name" value="MAJOR FACILITATOR SUPERFAMILY"/>
    <property type="match status" value="1"/>
</dbReference>
<evidence type="ECO:0000256" key="3">
    <source>
        <dbReference type="ARBA" id="ARBA00022989"/>
    </source>
</evidence>
<feature type="transmembrane region" description="Helical" evidence="6">
    <location>
        <begin position="185"/>
        <end position="207"/>
    </location>
</feature>
<feature type="transmembrane region" description="Helical" evidence="6">
    <location>
        <begin position="153"/>
        <end position="173"/>
    </location>
</feature>